<reference evidence="4 5" key="1">
    <citation type="submission" date="2024-10" db="EMBL/GenBank/DDBJ databases">
        <authorList>
            <person name="Sang B.-I."/>
            <person name="Prabhaharan D."/>
        </authorList>
    </citation>
    <scope>NUCLEOTIDE SEQUENCE [LARGE SCALE GENOMIC DNA]</scope>
    <source>
        <strain evidence="4 5">MH</strain>
    </source>
</reference>
<dbReference type="RefSeq" id="WP_394522659.1">
    <property type="nucleotide sequence ID" value="NZ_CP171361.1"/>
</dbReference>
<dbReference type="InterPro" id="IPR011109">
    <property type="entry name" value="DNA_bind_recombinase_dom"/>
</dbReference>
<dbReference type="Gene3D" id="3.40.50.1390">
    <property type="entry name" value="Resolvase, N-terminal catalytic domain"/>
    <property type="match status" value="1"/>
</dbReference>
<keyword evidence="5" id="KW-1185">Reference proteome</keyword>
<dbReference type="EMBL" id="JBIEKR010000008">
    <property type="protein sequence ID" value="MFG6273473.1"/>
    <property type="molecule type" value="Genomic_DNA"/>
</dbReference>
<dbReference type="InterPro" id="IPR025827">
    <property type="entry name" value="Zn_ribbon_recom_dom"/>
</dbReference>
<evidence type="ECO:0000313" key="4">
    <source>
        <dbReference type="EMBL" id="MFG6273473.1"/>
    </source>
</evidence>
<evidence type="ECO:0000259" key="3">
    <source>
        <dbReference type="PROSITE" id="PS51737"/>
    </source>
</evidence>
<dbReference type="Pfam" id="PF07508">
    <property type="entry name" value="Recombinase"/>
    <property type="match status" value="1"/>
</dbReference>
<dbReference type="Pfam" id="PF00239">
    <property type="entry name" value="Resolvase"/>
    <property type="match status" value="1"/>
</dbReference>
<dbReference type="Pfam" id="PF13408">
    <property type="entry name" value="Zn_ribbon_recom"/>
    <property type="match status" value="1"/>
</dbReference>
<dbReference type="Gene3D" id="3.90.1750.20">
    <property type="entry name" value="Putative Large Serine Recombinase, Chain B, Domain 2"/>
    <property type="match status" value="1"/>
</dbReference>
<dbReference type="SUPFAM" id="SSF53041">
    <property type="entry name" value="Resolvase-like"/>
    <property type="match status" value="1"/>
</dbReference>
<gene>
    <name evidence="4" type="ORF">ACGTZG_09760</name>
</gene>
<protein>
    <submittedName>
        <fullName evidence="4">Recombinase family protein</fullName>
    </submittedName>
</protein>
<evidence type="ECO:0000313" key="5">
    <source>
        <dbReference type="Proteomes" id="UP001605989"/>
    </source>
</evidence>
<dbReference type="PROSITE" id="PS51736">
    <property type="entry name" value="RECOMBINASES_3"/>
    <property type="match status" value="1"/>
</dbReference>
<dbReference type="Proteomes" id="UP001605989">
    <property type="component" value="Unassembled WGS sequence"/>
</dbReference>
<dbReference type="InterPro" id="IPR006119">
    <property type="entry name" value="Resolv_N"/>
</dbReference>
<dbReference type="PROSITE" id="PS51737">
    <property type="entry name" value="RECOMBINASE_DNA_BIND"/>
    <property type="match status" value="1"/>
</dbReference>
<dbReference type="InterPro" id="IPR050639">
    <property type="entry name" value="SSR_resolvase"/>
</dbReference>
<dbReference type="InterPro" id="IPR038109">
    <property type="entry name" value="DNA_bind_recomb_sf"/>
</dbReference>
<comment type="caution">
    <text evidence="4">The sequence shown here is derived from an EMBL/GenBank/DDBJ whole genome shotgun (WGS) entry which is preliminary data.</text>
</comment>
<organism evidence="4 5">
    <name type="scientific">Megasphaera hexanoica</name>
    <dbReference type="NCBI Taxonomy" id="1675036"/>
    <lineage>
        <taxon>Bacteria</taxon>
        <taxon>Bacillati</taxon>
        <taxon>Bacillota</taxon>
        <taxon>Negativicutes</taxon>
        <taxon>Veillonellales</taxon>
        <taxon>Veillonellaceae</taxon>
        <taxon>Megasphaera</taxon>
    </lineage>
</organism>
<feature type="coiled-coil region" evidence="1">
    <location>
        <begin position="407"/>
        <end position="434"/>
    </location>
</feature>
<proteinExistence type="predicted"/>
<dbReference type="SMART" id="SM00857">
    <property type="entry name" value="Resolvase"/>
    <property type="match status" value="1"/>
</dbReference>
<dbReference type="InterPro" id="IPR036162">
    <property type="entry name" value="Resolvase-like_N_sf"/>
</dbReference>
<sequence>MTKNKKSDNVNEKCKAVIYARFSSDKQREESIEGQIRECTQFAKSQNLEIIGTYIDRALSARSDNRPDFLRMIADSSKGLFQYVVVYQLDRFSRSRYDSAVYKHKLKKNGVRVLSAKERIGDDPSSIILESMLEGYAEYYSAELSQKVKRGMTENVLEHKWTGGYVPLGYSLAPDKTLQIDPSGAEAVKIIYEKWLSGYRIMDIIRYLNEHNYVTSRKSKFRYNSLNRILTNPIYTGLYRWGTIEVADYAPAIITQKQFALAQEKIHHIKAHPRAKRRSAAYALTGIIYCGVCGSPMTGQSGHSKSGALYHYYRCSTKNNYHNRGKKLNIKCTNRNISRDKLEDLVLQTTINILMNPEAVRMIAKQAVAAQKKDPAATEIDRIKEDKKLIQKKLNNSIKAVEAGIISTTLAANIAQYEKEIAELDIKMEKIKLSSTPVKIDEIAVEFFLKSLLLNKKEHDKYRLDMFQTFIRRVIVYPDKVEIQYNYTATPHILENPVTKMMTGNSGCSRCERLVTR</sequence>
<evidence type="ECO:0000256" key="1">
    <source>
        <dbReference type="SAM" id="Coils"/>
    </source>
</evidence>
<dbReference type="PANTHER" id="PTHR30461:SF23">
    <property type="entry name" value="DNA RECOMBINASE-RELATED"/>
    <property type="match status" value="1"/>
</dbReference>
<dbReference type="CDD" id="cd00338">
    <property type="entry name" value="Ser_Recombinase"/>
    <property type="match status" value="1"/>
</dbReference>
<feature type="domain" description="Recombinase" evidence="3">
    <location>
        <begin position="167"/>
        <end position="272"/>
    </location>
</feature>
<feature type="domain" description="Resolvase/invertase-type recombinase catalytic" evidence="2">
    <location>
        <begin position="15"/>
        <end position="163"/>
    </location>
</feature>
<evidence type="ECO:0000259" key="2">
    <source>
        <dbReference type="PROSITE" id="PS51736"/>
    </source>
</evidence>
<accession>A0ABW7DQ69</accession>
<name>A0ABW7DQ69_9FIRM</name>
<keyword evidence="1" id="KW-0175">Coiled coil</keyword>
<dbReference type="PANTHER" id="PTHR30461">
    <property type="entry name" value="DNA-INVERTASE FROM LAMBDOID PROPHAGE"/>
    <property type="match status" value="1"/>
</dbReference>